<evidence type="ECO:0000256" key="1">
    <source>
        <dbReference type="SAM" id="MobiDB-lite"/>
    </source>
</evidence>
<reference evidence="2" key="1">
    <citation type="journal article" date="2015" name="Nature">
        <title>Complex archaea that bridge the gap between prokaryotes and eukaryotes.</title>
        <authorList>
            <person name="Spang A."/>
            <person name="Saw J.H."/>
            <person name="Jorgensen S.L."/>
            <person name="Zaremba-Niedzwiedzka K."/>
            <person name="Martijn J."/>
            <person name="Lind A.E."/>
            <person name="van Eijk R."/>
            <person name="Schleper C."/>
            <person name="Guy L."/>
            <person name="Ettema T.J."/>
        </authorList>
    </citation>
    <scope>NUCLEOTIDE SEQUENCE</scope>
</reference>
<proteinExistence type="predicted"/>
<comment type="caution">
    <text evidence="2">The sequence shown here is derived from an EMBL/GenBank/DDBJ whole genome shotgun (WGS) entry which is preliminary data.</text>
</comment>
<dbReference type="EMBL" id="LAZR01007896">
    <property type="protein sequence ID" value="KKM82223.1"/>
    <property type="molecule type" value="Genomic_DNA"/>
</dbReference>
<feature type="compositionally biased region" description="Pro residues" evidence="1">
    <location>
        <begin position="30"/>
        <end position="48"/>
    </location>
</feature>
<evidence type="ECO:0000313" key="2">
    <source>
        <dbReference type="EMBL" id="KKM82223.1"/>
    </source>
</evidence>
<sequence length="309" mass="33136">MSPVDEALEQPGGVVTATPPATVGLDSQAAPPPEETPAPAVATPPEPETPVEDAAPSEADDAVPTEEEKPVAPAWASYTTTDEVLGHEDFAVSLKEREATGYERGKAENQRVQGQLHKNQNQVQALDGKVAAFNTSWLGIMETAKAGQAGIDMEQVLKLRTENKEMFESLSNYRQEVGRWEGIDAFVSSIATAVESEELGQEFTERANQVKTGAIEDDTTFYTDIMAAATKAKMKPLENELVELKAKVGRLEEEKKTLTRQSGEPPPGTPSGAGAGKGLYGNLAEARTAHANGKIDNAEMRKAKLAYRS</sequence>
<dbReference type="AlphaFoldDB" id="A0A0F9KJT7"/>
<organism evidence="2">
    <name type="scientific">marine sediment metagenome</name>
    <dbReference type="NCBI Taxonomy" id="412755"/>
    <lineage>
        <taxon>unclassified sequences</taxon>
        <taxon>metagenomes</taxon>
        <taxon>ecological metagenomes</taxon>
    </lineage>
</organism>
<feature type="region of interest" description="Disordered" evidence="1">
    <location>
        <begin position="252"/>
        <end position="309"/>
    </location>
</feature>
<feature type="region of interest" description="Disordered" evidence="1">
    <location>
        <begin position="1"/>
        <end position="76"/>
    </location>
</feature>
<gene>
    <name evidence="2" type="ORF">LCGC14_1321760</name>
</gene>
<accession>A0A0F9KJT7</accession>
<name>A0A0F9KJT7_9ZZZZ</name>
<protein>
    <submittedName>
        <fullName evidence="2">Uncharacterized protein</fullName>
    </submittedName>
</protein>